<name>A0A397UTA1_9GLOM</name>
<proteinExistence type="predicted"/>
<dbReference type="EMBL" id="QKWP01000964">
    <property type="protein sequence ID" value="RIB13042.1"/>
    <property type="molecule type" value="Genomic_DNA"/>
</dbReference>
<gene>
    <name evidence="2" type="ORF">C2G38_2041311</name>
</gene>
<feature type="region of interest" description="Disordered" evidence="1">
    <location>
        <begin position="1"/>
        <end position="20"/>
    </location>
</feature>
<reference evidence="2 3" key="1">
    <citation type="submission" date="2018-06" db="EMBL/GenBank/DDBJ databases">
        <title>Comparative genomics reveals the genomic features of Rhizophagus irregularis, R. cerebriforme, R. diaphanum and Gigaspora rosea, and their symbiotic lifestyle signature.</title>
        <authorList>
            <person name="Morin E."/>
            <person name="San Clemente H."/>
            <person name="Chen E.C.H."/>
            <person name="De La Providencia I."/>
            <person name="Hainaut M."/>
            <person name="Kuo A."/>
            <person name="Kohler A."/>
            <person name="Murat C."/>
            <person name="Tang N."/>
            <person name="Roy S."/>
            <person name="Loubradou J."/>
            <person name="Henrissat B."/>
            <person name="Grigoriev I.V."/>
            <person name="Corradi N."/>
            <person name="Roux C."/>
            <person name="Martin F.M."/>
        </authorList>
    </citation>
    <scope>NUCLEOTIDE SEQUENCE [LARGE SCALE GENOMIC DNA]</scope>
    <source>
        <strain evidence="2 3">DAOM 194757</strain>
    </source>
</reference>
<organism evidence="2 3">
    <name type="scientific">Gigaspora rosea</name>
    <dbReference type="NCBI Taxonomy" id="44941"/>
    <lineage>
        <taxon>Eukaryota</taxon>
        <taxon>Fungi</taxon>
        <taxon>Fungi incertae sedis</taxon>
        <taxon>Mucoromycota</taxon>
        <taxon>Glomeromycotina</taxon>
        <taxon>Glomeromycetes</taxon>
        <taxon>Diversisporales</taxon>
        <taxon>Gigasporaceae</taxon>
        <taxon>Gigaspora</taxon>
    </lineage>
</organism>
<accession>A0A397UTA1</accession>
<keyword evidence="3" id="KW-1185">Reference proteome</keyword>
<feature type="compositionally biased region" description="Pro residues" evidence="1">
    <location>
        <begin position="1"/>
        <end position="11"/>
    </location>
</feature>
<sequence>MNIPAQIPPAQTPAGQTPAVQTPAQIPAVQAPAQQVQVLVNHSRTPQALLRIFSLNANSFSRNFRRLNDKKYITGRSLLQTKIKEEGRLLNITNRYVISESTNRIWKGFTWTERNVFTTFANDIRTSITN</sequence>
<evidence type="ECO:0000313" key="2">
    <source>
        <dbReference type="EMBL" id="RIB13042.1"/>
    </source>
</evidence>
<evidence type="ECO:0000256" key="1">
    <source>
        <dbReference type="SAM" id="MobiDB-lite"/>
    </source>
</evidence>
<dbReference type="AlphaFoldDB" id="A0A397UTA1"/>
<dbReference type="OrthoDB" id="2377830at2759"/>
<comment type="caution">
    <text evidence="2">The sequence shown here is derived from an EMBL/GenBank/DDBJ whole genome shotgun (WGS) entry which is preliminary data.</text>
</comment>
<dbReference type="Proteomes" id="UP000266673">
    <property type="component" value="Unassembled WGS sequence"/>
</dbReference>
<evidence type="ECO:0000313" key="3">
    <source>
        <dbReference type="Proteomes" id="UP000266673"/>
    </source>
</evidence>
<protein>
    <submittedName>
        <fullName evidence="2">Uncharacterized protein</fullName>
    </submittedName>
</protein>